<dbReference type="EMBL" id="JACQCQ010000009">
    <property type="protein sequence ID" value="MBI3627547.1"/>
    <property type="molecule type" value="Genomic_DNA"/>
</dbReference>
<sequence>MKSFFSFIESLRNKPEPVRWAAVFGITAVLSILLIFGWISSVKQKFTPMNPVDLIAILETKSQVAAEPKPAEPSFFDNLSETFSSLLGKTAGLSAVHEGIVNEKPARVETVAAVSAPGFMARLVTVVQYNVGIMMEMFRSFGKSFKF</sequence>
<feature type="transmembrane region" description="Helical" evidence="1">
    <location>
        <begin position="20"/>
        <end position="39"/>
    </location>
</feature>
<reference evidence="2" key="1">
    <citation type="submission" date="2020-07" db="EMBL/GenBank/DDBJ databases">
        <title>Huge and variable diversity of episymbiotic CPR bacteria and DPANN archaea in groundwater ecosystems.</title>
        <authorList>
            <person name="He C.Y."/>
            <person name="Keren R."/>
            <person name="Whittaker M."/>
            <person name="Farag I.F."/>
            <person name="Doudna J."/>
            <person name="Cate J.H.D."/>
            <person name="Banfield J.F."/>
        </authorList>
    </citation>
    <scope>NUCLEOTIDE SEQUENCE</scope>
    <source>
        <strain evidence="2">NC_groundwater_972_Pr1_S-0.2um_49_27</strain>
    </source>
</reference>
<gene>
    <name evidence="2" type="ORF">HY220_02245</name>
</gene>
<evidence type="ECO:0000256" key="1">
    <source>
        <dbReference type="SAM" id="Phobius"/>
    </source>
</evidence>
<accession>A0A9D6QTV8</accession>
<comment type="caution">
    <text evidence="2">The sequence shown here is derived from an EMBL/GenBank/DDBJ whole genome shotgun (WGS) entry which is preliminary data.</text>
</comment>
<protein>
    <submittedName>
        <fullName evidence="2">Uncharacterized protein</fullName>
    </submittedName>
</protein>
<dbReference type="AlphaFoldDB" id="A0A9D6QTV8"/>
<evidence type="ECO:0000313" key="2">
    <source>
        <dbReference type="EMBL" id="MBI3627547.1"/>
    </source>
</evidence>
<dbReference type="Proteomes" id="UP000808388">
    <property type="component" value="Unassembled WGS sequence"/>
</dbReference>
<organism evidence="2 3">
    <name type="scientific">Candidatus Sungiibacteriota bacterium</name>
    <dbReference type="NCBI Taxonomy" id="2750080"/>
    <lineage>
        <taxon>Bacteria</taxon>
        <taxon>Candidatus Sungiibacteriota</taxon>
    </lineage>
</organism>
<evidence type="ECO:0000313" key="3">
    <source>
        <dbReference type="Proteomes" id="UP000808388"/>
    </source>
</evidence>
<keyword evidence="1" id="KW-0472">Membrane</keyword>
<name>A0A9D6QTV8_9BACT</name>
<keyword evidence="1" id="KW-1133">Transmembrane helix</keyword>
<keyword evidence="1" id="KW-0812">Transmembrane</keyword>
<proteinExistence type="predicted"/>